<name>A4TXA2_9PROT</name>
<evidence type="ECO:0000313" key="1">
    <source>
        <dbReference type="EMBL" id="CAM75259.1"/>
    </source>
</evidence>
<dbReference type="AlphaFoldDB" id="A4TXA2"/>
<proteinExistence type="predicted"/>
<protein>
    <submittedName>
        <fullName evidence="1">Uncharacterized protein</fullName>
    </submittedName>
</protein>
<dbReference type="RefSeq" id="WP_024078866.1">
    <property type="nucleotide sequence ID" value="NZ_CP027527.1"/>
</dbReference>
<sequence>MALSPFAAFVAELQQRHGPEVDLVRHELFFQGQKRFPGGRGALALARDALLLARPSRRQPLPTGLLAVLVATLAGSSGWSSLARALPAIATAGLTPVVLAHPRLDPSLFPADVPVLRPGGLGLAGLDPAGWLGGWVAQAQARQKLWIRAVAGLLADRRGVLVLHNDFDMMSTASLHSGWPSVCLLHGIPTDEFFPCRADYQIVWGPSSRQAFADCGVASARLVVDSLGRGAGDGAGPDGPPQVLAVASQTQAVIFGPHLAAHLKAFVAGLHQLDRRMVVLLHPREGGRHPYGAVPTSLPPHVVLQAPQPALVLAHCSTLAIDAALAGHWVAAVEFPHTANQAAYAVATPPLRVKSAGEAFALYGRLSDDEAFRRQAAIRQKAWLNNTFSPETGGLSRLLGKIVPSCPLP</sequence>
<reference evidence="1" key="1">
    <citation type="journal article" date="2007" name="J. Bacteriol.">
        <title>Comparative genome analysis of four magnetotactic bacteria reveals a complex set of group-specific genes implicated in magnetosome biomineralization and function.</title>
        <authorList>
            <person name="Richter M."/>
            <person name="Kube M."/>
            <person name="Bazylinski D.A."/>
            <person name="Lombardot T."/>
            <person name="Gloeckner F.O."/>
            <person name="Reinhardt R."/>
            <person name="Schueler D."/>
        </authorList>
    </citation>
    <scope>NUCLEOTIDE SEQUENCE</scope>
    <source>
        <strain evidence="1">MSR-1</strain>
    </source>
</reference>
<accession>A4TXA2</accession>
<dbReference type="EMBL" id="CU459003">
    <property type="protein sequence ID" value="CAM75259.1"/>
    <property type="molecule type" value="Genomic_DNA"/>
</dbReference>
<organism evidence="1">
    <name type="scientific">Magnetospirillum gryphiswaldense</name>
    <dbReference type="NCBI Taxonomy" id="55518"/>
    <lineage>
        <taxon>Bacteria</taxon>
        <taxon>Pseudomonadati</taxon>
        <taxon>Pseudomonadota</taxon>
        <taxon>Alphaproteobacteria</taxon>
        <taxon>Rhodospirillales</taxon>
        <taxon>Rhodospirillaceae</taxon>
        <taxon>Magnetospirillum</taxon>
    </lineage>
</organism>
<gene>
    <name evidence="1" type="ORF">MGR_3520</name>
</gene>